<dbReference type="Proteomes" id="UP000232412">
    <property type="component" value="Unassembled WGS sequence"/>
</dbReference>
<evidence type="ECO:0000259" key="1">
    <source>
        <dbReference type="Pfam" id="PF02195"/>
    </source>
</evidence>
<name>A0A2H1EGN2_9ARCH</name>
<gene>
    <name evidence="2" type="ORF">NSIN_20286</name>
</gene>
<evidence type="ECO:0000313" key="3">
    <source>
        <dbReference type="Proteomes" id="UP000232412"/>
    </source>
</evidence>
<dbReference type="Gene3D" id="3.90.1530.10">
    <property type="entry name" value="Conserved hypothetical protein from pyrococcus furiosus pfu- 392566-001, ParB domain"/>
    <property type="match status" value="1"/>
</dbReference>
<evidence type="ECO:0000313" key="2">
    <source>
        <dbReference type="EMBL" id="SHO44272.1"/>
    </source>
</evidence>
<protein>
    <recommendedName>
        <fullName evidence="1">ParB-like N-terminal domain-containing protein</fullName>
    </recommendedName>
</protein>
<sequence length="342" mass="39385">MPSIYEGPKEVALKDLQLDSENVRFKHLGTHLTESQIEEWLYDEEDVRALMKQILRDKGILQPLYVKQKNGKYVVKEGNRRTTALRRISKEILLGKEKGFEKHHFEIVPVMVLKGTDREIDIFLGSIHVSGPKAWAAANKAGHIFDLVEKHGESFQSIAEDLAMTKKTVMNYYHAFKATQTYGKRHPEDKNYLHKYSFFAELYSSKILTSWVSEDPSRLDYFIDLIASKKFTLTYKDVRTFAKIIATPNPKSSQALAILDAEDGNIEKAYAFLTESQRNLKVGPWKDLESILQNLKQLPFEEFLAAIEDRSKQKIVEEVANFAGEMQERIKEELDRRGVTPI</sequence>
<keyword evidence="3" id="KW-1185">Reference proteome</keyword>
<dbReference type="InterPro" id="IPR003115">
    <property type="entry name" value="ParB_N"/>
</dbReference>
<proteinExistence type="predicted"/>
<feature type="domain" description="ParB-like N-terminal" evidence="1">
    <location>
        <begin position="42"/>
        <end position="90"/>
    </location>
</feature>
<organism evidence="2 3">
    <name type="scientific">Nitrosotalea sinensis</name>
    <dbReference type="NCBI Taxonomy" id="1499975"/>
    <lineage>
        <taxon>Archaea</taxon>
        <taxon>Nitrososphaerota</taxon>
        <taxon>Nitrososphaeria</taxon>
        <taxon>Nitrosotaleales</taxon>
        <taxon>Nitrosotaleaceae</taxon>
        <taxon>Nitrosotalea</taxon>
    </lineage>
</organism>
<dbReference type="InterPro" id="IPR036086">
    <property type="entry name" value="ParB/Sulfiredoxin_sf"/>
</dbReference>
<dbReference type="EMBL" id="FRFC01000003">
    <property type="protein sequence ID" value="SHO44272.1"/>
    <property type="molecule type" value="Genomic_DNA"/>
</dbReference>
<dbReference type="SUPFAM" id="SSF110849">
    <property type="entry name" value="ParB/Sulfiredoxin"/>
    <property type="match status" value="1"/>
</dbReference>
<dbReference type="AlphaFoldDB" id="A0A2H1EGN2"/>
<accession>A0A2H1EGN2</accession>
<reference evidence="3" key="1">
    <citation type="submission" date="2016-12" db="EMBL/GenBank/DDBJ databases">
        <authorList>
            <person name="Herbold C."/>
        </authorList>
    </citation>
    <scope>NUCLEOTIDE SEQUENCE [LARGE SCALE GENOMIC DNA]</scope>
</reference>
<dbReference type="CDD" id="cd16387">
    <property type="entry name" value="ParB_N_Srx"/>
    <property type="match status" value="1"/>
</dbReference>
<dbReference type="Pfam" id="PF02195">
    <property type="entry name" value="ParB_N"/>
    <property type="match status" value="1"/>
</dbReference>